<dbReference type="OrthoDB" id="342502at2"/>
<feature type="region of interest" description="Disordered" evidence="1">
    <location>
        <begin position="401"/>
        <end position="427"/>
    </location>
</feature>
<evidence type="ECO:0000313" key="2">
    <source>
        <dbReference type="EMBL" id="TGK67078.1"/>
    </source>
</evidence>
<reference evidence="2" key="1">
    <citation type="journal article" date="2019" name="PLoS Negl. Trop. Dis.">
        <title>Revisiting the worldwide diversity of Leptospira species in the environment.</title>
        <authorList>
            <person name="Vincent A.T."/>
            <person name="Schiettekatte O."/>
            <person name="Bourhy P."/>
            <person name="Veyrier F.J."/>
            <person name="Picardeau M."/>
        </authorList>
    </citation>
    <scope>NUCLEOTIDE SEQUENCE [LARGE SCALE GENOMIC DNA]</scope>
    <source>
        <strain evidence="2">201800293</strain>
    </source>
</reference>
<comment type="caution">
    <text evidence="2">The sequence shown here is derived from an EMBL/GenBank/DDBJ whole genome shotgun (WGS) entry which is preliminary data.</text>
</comment>
<feature type="compositionally biased region" description="Basic and acidic residues" evidence="1">
    <location>
        <begin position="407"/>
        <end position="417"/>
    </location>
</feature>
<protein>
    <submittedName>
        <fullName evidence="2">Uncharacterized protein</fullName>
    </submittedName>
</protein>
<name>A0A6N4PV04_9LEPT</name>
<dbReference type="EMBL" id="RQFF01000037">
    <property type="protein sequence ID" value="TGK67078.1"/>
    <property type="molecule type" value="Genomic_DNA"/>
</dbReference>
<organism evidence="2 3">
    <name type="scientific">Leptospira kanakyensis</name>
    <dbReference type="NCBI Taxonomy" id="2484968"/>
    <lineage>
        <taxon>Bacteria</taxon>
        <taxon>Pseudomonadati</taxon>
        <taxon>Spirochaetota</taxon>
        <taxon>Spirochaetia</taxon>
        <taxon>Leptospirales</taxon>
        <taxon>Leptospiraceae</taxon>
        <taxon>Leptospira</taxon>
    </lineage>
</organism>
<evidence type="ECO:0000256" key="1">
    <source>
        <dbReference type="SAM" id="MobiDB-lite"/>
    </source>
</evidence>
<sequence length="427" mass="47428">MSAQTKTLKFNEEGWAKLDNGLLIHNSGNARVEFRSNLLAQIDNKPSESSAKFSPVAETSEYAEFMFRMLSMVLIPGWWVDFSEEGVLEKATNLFKTKIYTDHITNVRNSVGATRDPVFSNRTGVNGVDAVFRIFKNIAPEIVTRLQTDPPLIDSNSVGIIFQFKRSHVDLDGFYWRLGEEVDGQIVRLIATKILKIPETSLVAAGADPTAKKFHSVTSTHFEEQNPKENEEMPQIKRAILSTLGVDMKKLGLSVGEGEFIDLPSEKLEAVLSQAGQTIESLNGKLKTAELSQDQAESTTAKFSKIFGLETFPATFEFDSKISEVVTLLEEPKKLLQTYVEKALTAYRLFTSNKPDPIIEKMIQSANMEQVKAFCAQYGAKLEEKHPLKCGSCGSDQLTRASSEFSENDKTAVETKKNAGNYKIGGK</sequence>
<dbReference type="AlphaFoldDB" id="A0A6N4PV04"/>
<evidence type="ECO:0000313" key="3">
    <source>
        <dbReference type="Proteomes" id="UP000297239"/>
    </source>
</evidence>
<gene>
    <name evidence="2" type="ORF">EHQ18_18440</name>
</gene>
<proteinExistence type="predicted"/>
<keyword evidence="3" id="KW-1185">Reference proteome</keyword>
<accession>A0A6N4PV04</accession>
<dbReference type="Proteomes" id="UP000297239">
    <property type="component" value="Unassembled WGS sequence"/>
</dbReference>
<dbReference type="RefSeq" id="WP_135636411.1">
    <property type="nucleotide sequence ID" value="NZ_RQFE01000031.1"/>
</dbReference>